<reference evidence="6 7" key="1">
    <citation type="journal article" date="2012" name="Front. Microbiol.">
        <title>Redundancy and modularity in membrane-associated dissimilatory nitrate reduction in Bacillus.</title>
        <authorList>
            <person name="Heylen K."/>
            <person name="Keltjens J."/>
        </authorList>
    </citation>
    <scope>NUCLEOTIDE SEQUENCE [LARGE SCALE GENOMIC DNA]</scope>
    <source>
        <strain evidence="6 7">LMG 9581</strain>
    </source>
</reference>
<protein>
    <submittedName>
        <fullName evidence="6">Cell division protein FtsK/SpoIIIE</fullName>
    </submittedName>
</protein>
<sequence length="382" mass="43232">MFDVLLASGVLAGSFYIRRGGTDAQRIQRICRKAGLYVKYDGKEDTMKLLRSKRGSNFIEYVFRIPEGLSSKDFIKKKDVIEDGLNTSKNTVLLYFKKEKSERKEIEISFDKVLKIKVFNKPMPELVPYENSAKGWNVPIGQSRSASIYHDFEKIPHIVVAGTTRYGKSVFLKNAITTLIVNQSGSVTFTLIDLKGGLTFNRYRTCKQVLTVASDTESALEALREIKANMQQVMDHLMQLEAENVQEAGRKDRHFIVVDEAAQIASAGETDREIKKMKVECEQIISEIARIGGALGFRIIYATQYPTADTLPRQVKQNCDAKLCFKLQTDVASQVVLDETGAESLPFIKGRAIYLTDRKHIVQTPFIENKQIEDLIEERGKR</sequence>
<evidence type="ECO:0000256" key="2">
    <source>
        <dbReference type="ARBA" id="ARBA00022741"/>
    </source>
</evidence>
<proteinExistence type="predicted"/>
<comment type="caution">
    <text evidence="6">The sequence shown here is derived from an EMBL/GenBank/DDBJ whole genome shotgun (WGS) entry which is preliminary data.</text>
</comment>
<keyword evidence="6" id="KW-0132">Cell division</keyword>
<organism evidence="6 7">
    <name type="scientific">Schinkia azotoformans LMG 9581</name>
    <dbReference type="NCBI Taxonomy" id="1131731"/>
    <lineage>
        <taxon>Bacteria</taxon>
        <taxon>Bacillati</taxon>
        <taxon>Bacillota</taxon>
        <taxon>Bacilli</taxon>
        <taxon>Bacillales</taxon>
        <taxon>Bacillaceae</taxon>
        <taxon>Calidifontibacillus/Schinkia group</taxon>
        <taxon>Schinkia</taxon>
    </lineage>
</organism>
<accession>K6DGX1</accession>
<evidence type="ECO:0000256" key="1">
    <source>
        <dbReference type="ARBA" id="ARBA00004141"/>
    </source>
</evidence>
<dbReference type="InterPro" id="IPR002543">
    <property type="entry name" value="FtsK_dom"/>
</dbReference>
<dbReference type="SUPFAM" id="SSF52540">
    <property type="entry name" value="P-loop containing nucleoside triphosphate hydrolases"/>
    <property type="match status" value="1"/>
</dbReference>
<feature type="binding site" evidence="4">
    <location>
        <begin position="162"/>
        <end position="169"/>
    </location>
    <ligand>
        <name>ATP</name>
        <dbReference type="ChEBI" id="CHEBI:30616"/>
    </ligand>
</feature>
<dbReference type="InterPro" id="IPR027417">
    <property type="entry name" value="P-loop_NTPase"/>
</dbReference>
<dbReference type="PATRIC" id="fig|1131731.3.peg.1786"/>
<dbReference type="EMBL" id="AJLR01000046">
    <property type="protein sequence ID" value="EKN67524.1"/>
    <property type="molecule type" value="Genomic_DNA"/>
</dbReference>
<evidence type="ECO:0000313" key="6">
    <source>
        <dbReference type="EMBL" id="EKN67524.1"/>
    </source>
</evidence>
<dbReference type="Proteomes" id="UP000006315">
    <property type="component" value="Unassembled WGS sequence"/>
</dbReference>
<comment type="subcellular location">
    <subcellularLocation>
        <location evidence="1">Membrane</location>
        <topology evidence="1">Multi-pass membrane protein</topology>
    </subcellularLocation>
</comment>
<dbReference type="RefSeq" id="WP_003330977.1">
    <property type="nucleotide sequence ID" value="NZ_AJLR01000046.1"/>
</dbReference>
<dbReference type="PANTHER" id="PTHR22683">
    <property type="entry name" value="SPORULATION PROTEIN RELATED"/>
    <property type="match status" value="1"/>
</dbReference>
<dbReference type="PANTHER" id="PTHR22683:SF41">
    <property type="entry name" value="DNA TRANSLOCASE FTSK"/>
    <property type="match status" value="1"/>
</dbReference>
<evidence type="ECO:0000256" key="4">
    <source>
        <dbReference type="PROSITE-ProRule" id="PRU00289"/>
    </source>
</evidence>
<dbReference type="GO" id="GO:0016020">
    <property type="term" value="C:membrane"/>
    <property type="evidence" value="ECO:0007669"/>
    <property type="project" value="UniProtKB-SubCell"/>
</dbReference>
<keyword evidence="7" id="KW-1185">Reference proteome</keyword>
<evidence type="ECO:0000313" key="7">
    <source>
        <dbReference type="Proteomes" id="UP000006315"/>
    </source>
</evidence>
<dbReference type="InterPro" id="IPR050206">
    <property type="entry name" value="FtsK/SpoIIIE/SftA"/>
</dbReference>
<keyword evidence="3 4" id="KW-0067">ATP-binding</keyword>
<dbReference type="GO" id="GO:0051301">
    <property type="term" value="P:cell division"/>
    <property type="evidence" value="ECO:0007669"/>
    <property type="project" value="UniProtKB-KW"/>
</dbReference>
<dbReference type="AlphaFoldDB" id="K6DGX1"/>
<evidence type="ECO:0000259" key="5">
    <source>
        <dbReference type="PROSITE" id="PS50901"/>
    </source>
</evidence>
<keyword evidence="6" id="KW-0131">Cell cycle</keyword>
<dbReference type="GO" id="GO:0005524">
    <property type="term" value="F:ATP binding"/>
    <property type="evidence" value="ECO:0007669"/>
    <property type="project" value="UniProtKB-UniRule"/>
</dbReference>
<keyword evidence="2 4" id="KW-0547">Nucleotide-binding</keyword>
<gene>
    <name evidence="6" type="ORF">BAZO_08541</name>
</gene>
<feature type="domain" description="FtsK" evidence="5">
    <location>
        <begin position="145"/>
        <end position="334"/>
    </location>
</feature>
<dbReference type="PROSITE" id="PS50901">
    <property type="entry name" value="FTSK"/>
    <property type="match status" value="1"/>
</dbReference>
<dbReference type="Gene3D" id="3.40.50.300">
    <property type="entry name" value="P-loop containing nucleotide triphosphate hydrolases"/>
    <property type="match status" value="1"/>
</dbReference>
<dbReference type="STRING" id="1131731.BAZO_08541"/>
<name>K6DGX1_SCHAZ</name>
<dbReference type="Pfam" id="PF01580">
    <property type="entry name" value="FtsK_SpoIIIE"/>
    <property type="match status" value="1"/>
</dbReference>
<evidence type="ECO:0000256" key="3">
    <source>
        <dbReference type="ARBA" id="ARBA00022840"/>
    </source>
</evidence>
<dbReference type="GO" id="GO:0003677">
    <property type="term" value="F:DNA binding"/>
    <property type="evidence" value="ECO:0007669"/>
    <property type="project" value="InterPro"/>
</dbReference>